<protein>
    <submittedName>
        <fullName evidence="2">Uncharacterized protein</fullName>
    </submittedName>
</protein>
<evidence type="ECO:0000313" key="2">
    <source>
        <dbReference type="EMBL" id="MDQ0536208.1"/>
    </source>
</evidence>
<name>A0ABU0MSP0_9PROT</name>
<proteinExistence type="predicted"/>
<evidence type="ECO:0000313" key="3">
    <source>
        <dbReference type="Proteomes" id="UP001244552"/>
    </source>
</evidence>
<reference evidence="2 3" key="1">
    <citation type="submission" date="2023-07" db="EMBL/GenBank/DDBJ databases">
        <title>Genomic Encyclopedia of Type Strains, Phase IV (KMG-IV): sequencing the most valuable type-strain genomes for metagenomic binning, comparative biology and taxonomic classification.</title>
        <authorList>
            <person name="Goeker M."/>
        </authorList>
    </citation>
    <scope>NUCLEOTIDE SEQUENCE [LARGE SCALE GENOMIC DNA]</scope>
    <source>
        <strain evidence="2 3">DSM 19922</strain>
    </source>
</reference>
<gene>
    <name evidence="2" type="ORF">QO018_005102</name>
</gene>
<dbReference type="RefSeq" id="WP_209988682.1">
    <property type="nucleotide sequence ID" value="NZ_JAGINO010000025.1"/>
</dbReference>
<keyword evidence="3" id="KW-1185">Reference proteome</keyword>
<feature type="region of interest" description="Disordered" evidence="1">
    <location>
        <begin position="59"/>
        <end position="100"/>
    </location>
</feature>
<dbReference type="Proteomes" id="UP001244552">
    <property type="component" value="Unassembled WGS sequence"/>
</dbReference>
<dbReference type="EMBL" id="JAUSVU010000024">
    <property type="protein sequence ID" value="MDQ0536208.1"/>
    <property type="molecule type" value="Genomic_DNA"/>
</dbReference>
<organism evidence="2 3">
    <name type="scientific">Azospirillum picis</name>
    <dbReference type="NCBI Taxonomy" id="488438"/>
    <lineage>
        <taxon>Bacteria</taxon>
        <taxon>Pseudomonadati</taxon>
        <taxon>Pseudomonadota</taxon>
        <taxon>Alphaproteobacteria</taxon>
        <taxon>Rhodospirillales</taxon>
        <taxon>Azospirillaceae</taxon>
        <taxon>Azospirillum</taxon>
    </lineage>
</organism>
<evidence type="ECO:0000256" key="1">
    <source>
        <dbReference type="SAM" id="MobiDB-lite"/>
    </source>
</evidence>
<comment type="caution">
    <text evidence="2">The sequence shown here is derived from an EMBL/GenBank/DDBJ whole genome shotgun (WGS) entry which is preliminary data.</text>
</comment>
<sequence length="100" mass="11106">MANLLAQAARLASFQARVTAIESLFVAGRIGPALRRDLLIKARDLTEIPKITALSREKPVGSTRLAQMTEEEYREHRAAQRLRREQRRASSQGGEAAIHG</sequence>
<accession>A0ABU0MSP0</accession>